<protein>
    <submittedName>
        <fullName evidence="1">Uncharacterized protein</fullName>
    </submittedName>
</protein>
<proteinExistence type="predicted"/>
<dbReference type="RefSeq" id="WP_134369590.1">
    <property type="nucleotide sequence ID" value="NZ_SOGN01000035.1"/>
</dbReference>
<keyword evidence="2" id="KW-1185">Reference proteome</keyword>
<reference evidence="1 2" key="1">
    <citation type="submission" date="2019-03" db="EMBL/GenBank/DDBJ databases">
        <title>Genomics of glacier-inhabiting Cryobacterium strains.</title>
        <authorList>
            <person name="Liu Q."/>
            <person name="Xin Y.-H."/>
        </authorList>
    </citation>
    <scope>NUCLEOTIDE SEQUENCE [LARGE SCALE GENOMIC DNA]</scope>
    <source>
        <strain evidence="1 2">TMT2-48-2</strain>
    </source>
</reference>
<evidence type="ECO:0000313" key="2">
    <source>
        <dbReference type="Proteomes" id="UP000298433"/>
    </source>
</evidence>
<dbReference type="Proteomes" id="UP000298433">
    <property type="component" value="Unassembled WGS sequence"/>
</dbReference>
<gene>
    <name evidence="1" type="ORF">E3T23_06585</name>
</gene>
<comment type="caution">
    <text evidence="1">The sequence shown here is derived from an EMBL/GenBank/DDBJ whole genome shotgun (WGS) entry which is preliminary data.</text>
</comment>
<name>A0A4R8XRS6_9MICO</name>
<evidence type="ECO:0000313" key="1">
    <source>
        <dbReference type="EMBL" id="TFC81159.1"/>
    </source>
</evidence>
<sequence>MTTTKSATLTALKAGDQIHILQSGLTVAVSNGYTTGGAVLKRGQTITLTDAMIFENQDRNGDSFLDLDAAGQVQKFGRVMFARGPWLSSETVLVPGSVEHVAERERRRLAAWAMPDEVERGEALRAVSEEFGPAASKQSTTKYSGA</sequence>
<dbReference type="EMBL" id="SOGN01000035">
    <property type="protein sequence ID" value="TFC81159.1"/>
    <property type="molecule type" value="Genomic_DNA"/>
</dbReference>
<accession>A0A4R8XRS6</accession>
<organism evidence="1 2">
    <name type="scientific">Cryobacterium cheniae</name>
    <dbReference type="NCBI Taxonomy" id="1259262"/>
    <lineage>
        <taxon>Bacteria</taxon>
        <taxon>Bacillati</taxon>
        <taxon>Actinomycetota</taxon>
        <taxon>Actinomycetes</taxon>
        <taxon>Micrococcales</taxon>
        <taxon>Microbacteriaceae</taxon>
        <taxon>Cryobacterium</taxon>
    </lineage>
</organism>
<dbReference type="AlphaFoldDB" id="A0A4R8XRS6"/>
<dbReference type="OrthoDB" id="5079938at2"/>